<dbReference type="PANTHER" id="PTHR46437">
    <property type="entry name" value="MORN REPEAT-CONTAINING PROTEIN 5"/>
    <property type="match status" value="1"/>
</dbReference>
<sequence length="238" mass="28292">MSLRLKSLEEETRFVDGSEYRGTWNELGMEGIGKFILPHGTVFEGEFRDGTFHGRGSAYWPRGQRVDGIWYQGECKDKRYIFDDGLNFRNKDWEYCKFPDRRYLACLKYGLKPAGATLRTNKRNGFVIPPMCYDSGIGIFNPRTRCITSYRDSKKKAPLEQLIQLSERSKILKIPDTKFAQWVEKNCQKAWLEPIGNREDLYENWFSHKFHAEILSTLLPFSNNSFEPWWKRYYRYER</sequence>
<name>A0A0L7QKN2_9HYME</name>
<dbReference type="STRING" id="597456.A0A0L7QKN2"/>
<dbReference type="Gene3D" id="2.20.110.10">
    <property type="entry name" value="Histone H3 K4-specific methyltransferase SET7/9 N-terminal domain"/>
    <property type="match status" value="1"/>
</dbReference>
<evidence type="ECO:0000256" key="1">
    <source>
        <dbReference type="ARBA" id="ARBA00004230"/>
    </source>
</evidence>
<keyword evidence="6" id="KW-1185">Reference proteome</keyword>
<comment type="subcellular location">
    <subcellularLocation>
        <location evidence="1">Cell projection</location>
        <location evidence="1">Cilium</location>
        <location evidence="1">Flagellum</location>
    </subcellularLocation>
</comment>
<dbReference type="InterPro" id="IPR042814">
    <property type="entry name" value="Morn5"/>
</dbReference>
<gene>
    <name evidence="5" type="ORF">WH47_11196</name>
</gene>
<evidence type="ECO:0000256" key="3">
    <source>
        <dbReference type="ARBA" id="ARBA00023069"/>
    </source>
</evidence>
<protein>
    <submittedName>
        <fullName evidence="5">MORN repeat-containing protein 5</fullName>
    </submittedName>
</protein>
<evidence type="ECO:0000313" key="5">
    <source>
        <dbReference type="EMBL" id="KOC59120.1"/>
    </source>
</evidence>
<evidence type="ECO:0000313" key="6">
    <source>
        <dbReference type="Proteomes" id="UP000053825"/>
    </source>
</evidence>
<keyword evidence="2" id="KW-0282">Flagellum</keyword>
<dbReference type="Proteomes" id="UP000053825">
    <property type="component" value="Unassembled WGS sequence"/>
</dbReference>
<dbReference type="AlphaFoldDB" id="A0A0L7QKN2"/>
<keyword evidence="4" id="KW-0966">Cell projection</keyword>
<evidence type="ECO:0000256" key="4">
    <source>
        <dbReference type="ARBA" id="ARBA00023273"/>
    </source>
</evidence>
<accession>A0A0L7QKN2</accession>
<dbReference type="EMBL" id="KQ414940">
    <property type="protein sequence ID" value="KOC59120.1"/>
    <property type="molecule type" value="Genomic_DNA"/>
</dbReference>
<evidence type="ECO:0000256" key="2">
    <source>
        <dbReference type="ARBA" id="ARBA00022846"/>
    </source>
</evidence>
<organism evidence="5 6">
    <name type="scientific">Habropoda laboriosa</name>
    <dbReference type="NCBI Taxonomy" id="597456"/>
    <lineage>
        <taxon>Eukaryota</taxon>
        <taxon>Metazoa</taxon>
        <taxon>Ecdysozoa</taxon>
        <taxon>Arthropoda</taxon>
        <taxon>Hexapoda</taxon>
        <taxon>Insecta</taxon>
        <taxon>Pterygota</taxon>
        <taxon>Neoptera</taxon>
        <taxon>Endopterygota</taxon>
        <taxon>Hymenoptera</taxon>
        <taxon>Apocrita</taxon>
        <taxon>Aculeata</taxon>
        <taxon>Apoidea</taxon>
        <taxon>Anthophila</taxon>
        <taxon>Apidae</taxon>
        <taxon>Habropoda</taxon>
    </lineage>
</organism>
<dbReference type="GO" id="GO:0031514">
    <property type="term" value="C:motile cilium"/>
    <property type="evidence" value="ECO:0007669"/>
    <property type="project" value="UniProtKB-SubCell"/>
</dbReference>
<dbReference type="PANTHER" id="PTHR46437:SF1">
    <property type="entry name" value="MORN REPEAT-CONTAINING PROTEIN 5"/>
    <property type="match status" value="1"/>
</dbReference>
<reference evidence="5 6" key="1">
    <citation type="submission" date="2015-07" db="EMBL/GenBank/DDBJ databases">
        <title>The genome of Habropoda laboriosa.</title>
        <authorList>
            <person name="Pan H."/>
            <person name="Kapheim K."/>
        </authorList>
    </citation>
    <scope>NUCLEOTIDE SEQUENCE [LARGE SCALE GENOMIC DNA]</scope>
    <source>
        <strain evidence="5">0110345459</strain>
    </source>
</reference>
<dbReference type="SUPFAM" id="SSF82185">
    <property type="entry name" value="Histone H3 K4-specific methyltransferase SET7/9 N-terminal domain"/>
    <property type="match status" value="1"/>
</dbReference>
<proteinExistence type="predicted"/>
<keyword evidence="3" id="KW-0969">Cilium</keyword>